<dbReference type="Gene3D" id="3.40.50.150">
    <property type="entry name" value="Vaccinia Virus protein VP39"/>
    <property type="match status" value="1"/>
</dbReference>
<protein>
    <recommendedName>
        <fullName evidence="3">O-methyltransferase domain-containing protein</fullName>
    </recommendedName>
</protein>
<evidence type="ECO:0008006" key="3">
    <source>
        <dbReference type="Google" id="ProtNLM"/>
    </source>
</evidence>
<evidence type="ECO:0000313" key="1">
    <source>
        <dbReference type="EMBL" id="TGO23284.1"/>
    </source>
</evidence>
<dbReference type="PANTHER" id="PTHR43712">
    <property type="entry name" value="PUTATIVE (AFU_ORTHOLOGUE AFUA_4G14580)-RELATED"/>
    <property type="match status" value="1"/>
</dbReference>
<sequence>MEAVKTLAEEIQNAAATADEAGRKELLDSLRDLQYSIEKPEDTMQRVIHLIRYELSDHLVIAITRTAVDLRLFNILGASDGPLRLQDLASRTGADPALLGYLYKLSARESYIQWLTCVNILLGRILRMLSLLGMIKETGEDQFASSQTSKSLSIAEIQADLYPKTHKAAFQQAWDTELPLWLWFQSRPKETAQFNRFMIAQRSSTPKAFNLFPIEEECKDWPAEKPLFVDVGGASGQQCIEFRKRFPDIKIADLPREIVHAISEGLINVMKMLAMDQSLHGVNSWSLTLAGTKDTMNKLRKMFEDGEIKGPEKESLTKVKLTDAVDAYQEVAKFDGKKFVIAVQDQ</sequence>
<dbReference type="InterPro" id="IPR036390">
    <property type="entry name" value="WH_DNA-bd_sf"/>
</dbReference>
<proteinExistence type="predicted"/>
<organism evidence="1 2">
    <name type="scientific">Botrytis paeoniae</name>
    <dbReference type="NCBI Taxonomy" id="278948"/>
    <lineage>
        <taxon>Eukaryota</taxon>
        <taxon>Fungi</taxon>
        <taxon>Dikarya</taxon>
        <taxon>Ascomycota</taxon>
        <taxon>Pezizomycotina</taxon>
        <taxon>Leotiomycetes</taxon>
        <taxon>Helotiales</taxon>
        <taxon>Sclerotiniaceae</taxon>
        <taxon>Botrytis</taxon>
    </lineage>
</organism>
<dbReference type="Gene3D" id="1.10.10.10">
    <property type="entry name" value="Winged helix-like DNA-binding domain superfamily/Winged helix DNA-binding domain"/>
    <property type="match status" value="1"/>
</dbReference>
<accession>A0A4Z1FEI0</accession>
<dbReference type="SUPFAM" id="SSF46785">
    <property type="entry name" value="Winged helix' DNA-binding domain"/>
    <property type="match status" value="1"/>
</dbReference>
<dbReference type="EMBL" id="PQXI01000137">
    <property type="protein sequence ID" value="TGO23284.1"/>
    <property type="molecule type" value="Genomic_DNA"/>
</dbReference>
<dbReference type="AlphaFoldDB" id="A0A4Z1FEI0"/>
<dbReference type="InterPro" id="IPR036388">
    <property type="entry name" value="WH-like_DNA-bd_sf"/>
</dbReference>
<reference evidence="1 2" key="1">
    <citation type="submission" date="2017-12" db="EMBL/GenBank/DDBJ databases">
        <title>Comparative genomics of Botrytis spp.</title>
        <authorList>
            <person name="Valero-Jimenez C.A."/>
            <person name="Tapia P."/>
            <person name="Veloso J."/>
            <person name="Silva-Moreno E."/>
            <person name="Staats M."/>
            <person name="Valdes J.H."/>
            <person name="Van Kan J.A.L."/>
        </authorList>
    </citation>
    <scope>NUCLEOTIDE SEQUENCE [LARGE SCALE GENOMIC DNA]</scope>
    <source>
        <strain evidence="1 2">Bp0003</strain>
    </source>
</reference>
<dbReference type="PANTHER" id="PTHR43712:SF1">
    <property type="entry name" value="HYPOTHETICAL O-METHYLTRANSFERASE (EUROFUNG)-RELATED"/>
    <property type="match status" value="1"/>
</dbReference>
<dbReference type="Proteomes" id="UP000297910">
    <property type="component" value="Unassembled WGS sequence"/>
</dbReference>
<gene>
    <name evidence="1" type="ORF">BPAE_0137g00040</name>
</gene>
<dbReference type="InterPro" id="IPR029063">
    <property type="entry name" value="SAM-dependent_MTases_sf"/>
</dbReference>
<keyword evidence="2" id="KW-1185">Reference proteome</keyword>
<evidence type="ECO:0000313" key="2">
    <source>
        <dbReference type="Proteomes" id="UP000297910"/>
    </source>
</evidence>
<name>A0A4Z1FEI0_9HELO</name>
<comment type="caution">
    <text evidence="1">The sequence shown here is derived from an EMBL/GenBank/DDBJ whole genome shotgun (WGS) entry which is preliminary data.</text>
</comment>